<reference evidence="2 3" key="1">
    <citation type="submission" date="2019-02" db="EMBL/GenBank/DDBJ databases">
        <title>Deep-cultivation of Planctomycetes and their phenomic and genomic characterization uncovers novel biology.</title>
        <authorList>
            <person name="Wiegand S."/>
            <person name="Jogler M."/>
            <person name="Boedeker C."/>
            <person name="Pinto D."/>
            <person name="Vollmers J."/>
            <person name="Rivas-Marin E."/>
            <person name="Kohn T."/>
            <person name="Peeters S.H."/>
            <person name="Heuer A."/>
            <person name="Rast P."/>
            <person name="Oberbeckmann S."/>
            <person name="Bunk B."/>
            <person name="Jeske O."/>
            <person name="Meyerdierks A."/>
            <person name="Storesund J.E."/>
            <person name="Kallscheuer N."/>
            <person name="Luecker S."/>
            <person name="Lage O.M."/>
            <person name="Pohl T."/>
            <person name="Merkel B.J."/>
            <person name="Hornburger P."/>
            <person name="Mueller R.-W."/>
            <person name="Bruemmer F."/>
            <person name="Labrenz M."/>
            <person name="Spormann A.M."/>
            <person name="Op den Camp H."/>
            <person name="Overmann J."/>
            <person name="Amann R."/>
            <person name="Jetten M.S.M."/>
            <person name="Mascher T."/>
            <person name="Medema M.H."/>
            <person name="Devos D.P."/>
            <person name="Kaster A.-K."/>
            <person name="Ovreas L."/>
            <person name="Rohde M."/>
            <person name="Galperin M.Y."/>
            <person name="Jogler C."/>
        </authorList>
    </citation>
    <scope>NUCLEOTIDE SEQUENCE [LARGE SCALE GENOMIC DNA]</scope>
    <source>
        <strain evidence="2 3">FF011L</strain>
    </source>
</reference>
<evidence type="ECO:0000256" key="1">
    <source>
        <dbReference type="SAM" id="MobiDB-lite"/>
    </source>
</evidence>
<dbReference type="EMBL" id="CP036262">
    <property type="protein sequence ID" value="QDS94658.1"/>
    <property type="molecule type" value="Genomic_DNA"/>
</dbReference>
<name>A0A517MIH8_9BACT</name>
<accession>A0A517MIH8</accession>
<proteinExistence type="predicted"/>
<dbReference type="KEGG" id="rml:FF011L_34380"/>
<sequence length="86" mass="9566">MRKAQRATDKGGSVARWAFLFAIPIPVARSRVSPRLVVTEFSASERRSYGNDVIKKIHSPANTNSPSHPTHPVPVRCCRLQQPMVT</sequence>
<gene>
    <name evidence="2" type="ORF">FF011L_34380</name>
</gene>
<dbReference type="Proteomes" id="UP000320672">
    <property type="component" value="Chromosome"/>
</dbReference>
<keyword evidence="3" id="KW-1185">Reference proteome</keyword>
<protein>
    <submittedName>
        <fullName evidence="2">Uncharacterized protein</fullName>
    </submittedName>
</protein>
<dbReference type="AlphaFoldDB" id="A0A517MIH8"/>
<organism evidence="2 3">
    <name type="scientific">Roseimaritima multifibrata</name>
    <dbReference type="NCBI Taxonomy" id="1930274"/>
    <lineage>
        <taxon>Bacteria</taxon>
        <taxon>Pseudomonadati</taxon>
        <taxon>Planctomycetota</taxon>
        <taxon>Planctomycetia</taxon>
        <taxon>Pirellulales</taxon>
        <taxon>Pirellulaceae</taxon>
        <taxon>Roseimaritima</taxon>
    </lineage>
</organism>
<evidence type="ECO:0000313" key="2">
    <source>
        <dbReference type="EMBL" id="QDS94658.1"/>
    </source>
</evidence>
<evidence type="ECO:0000313" key="3">
    <source>
        <dbReference type="Proteomes" id="UP000320672"/>
    </source>
</evidence>
<feature type="region of interest" description="Disordered" evidence="1">
    <location>
        <begin position="56"/>
        <end position="75"/>
    </location>
</feature>